<reference evidence="2" key="1">
    <citation type="journal article" date="2020" name="Stud. Mycol.">
        <title>101 Dothideomycetes genomes: a test case for predicting lifestyles and emergence of pathogens.</title>
        <authorList>
            <person name="Haridas S."/>
            <person name="Albert R."/>
            <person name="Binder M."/>
            <person name="Bloem J."/>
            <person name="Labutti K."/>
            <person name="Salamov A."/>
            <person name="Andreopoulos B."/>
            <person name="Baker S."/>
            <person name="Barry K."/>
            <person name="Bills G."/>
            <person name="Bluhm B."/>
            <person name="Cannon C."/>
            <person name="Castanera R."/>
            <person name="Culley D."/>
            <person name="Daum C."/>
            <person name="Ezra D."/>
            <person name="Gonzalez J."/>
            <person name="Henrissat B."/>
            <person name="Kuo A."/>
            <person name="Liang C."/>
            <person name="Lipzen A."/>
            <person name="Lutzoni F."/>
            <person name="Magnuson J."/>
            <person name="Mondo S."/>
            <person name="Nolan M."/>
            <person name="Ohm R."/>
            <person name="Pangilinan J."/>
            <person name="Park H.-J."/>
            <person name="Ramirez L."/>
            <person name="Alfaro M."/>
            <person name="Sun H."/>
            <person name="Tritt A."/>
            <person name="Yoshinaga Y."/>
            <person name="Zwiers L.-H."/>
            <person name="Turgeon B."/>
            <person name="Goodwin S."/>
            <person name="Spatafora J."/>
            <person name="Crous P."/>
            <person name="Grigoriev I."/>
        </authorList>
    </citation>
    <scope>NUCLEOTIDE SEQUENCE</scope>
    <source>
        <strain evidence="2">CBS 379.55</strain>
    </source>
</reference>
<keyword evidence="3" id="KW-1185">Reference proteome</keyword>
<dbReference type="GeneID" id="54547842"/>
<feature type="compositionally biased region" description="Polar residues" evidence="1">
    <location>
        <begin position="1"/>
        <end position="13"/>
    </location>
</feature>
<feature type="region of interest" description="Disordered" evidence="1">
    <location>
        <begin position="97"/>
        <end position="119"/>
    </location>
</feature>
<dbReference type="EMBL" id="ML986492">
    <property type="protein sequence ID" value="KAF2276692.1"/>
    <property type="molecule type" value="Genomic_DNA"/>
</dbReference>
<evidence type="ECO:0000313" key="2">
    <source>
        <dbReference type="EMBL" id="KAF2276692.1"/>
    </source>
</evidence>
<feature type="region of interest" description="Disordered" evidence="1">
    <location>
        <begin position="1"/>
        <end position="64"/>
    </location>
</feature>
<dbReference type="RefSeq" id="XP_033654231.1">
    <property type="nucleotide sequence ID" value="XM_033794667.1"/>
</dbReference>
<evidence type="ECO:0000313" key="3">
    <source>
        <dbReference type="Proteomes" id="UP000800097"/>
    </source>
</evidence>
<sequence>MSTINAGTPNRAGQGSLGEGQGNKSESRREWRGTEEEGEEMGERRGERRGPSRAPEGAGRNAWELGRCREAKTATCGRCEPGVWKRKGRGEDEDYIRGRASEDGAARQGSRCGQPDGRQAGGVEIWASLIGRAEKLPFWVSVATGGQGCGGSSCASAQFRVRQGKSAAHAVCW</sequence>
<dbReference type="AlphaFoldDB" id="A0A6A6JJQ0"/>
<feature type="compositionally biased region" description="Basic and acidic residues" evidence="1">
    <location>
        <begin position="25"/>
        <end position="50"/>
    </location>
</feature>
<protein>
    <submittedName>
        <fullName evidence="2">Uncharacterized protein</fullName>
    </submittedName>
</protein>
<gene>
    <name evidence="2" type="ORF">EI97DRAFT_318472</name>
</gene>
<organism evidence="2 3">
    <name type="scientific">Westerdykella ornata</name>
    <dbReference type="NCBI Taxonomy" id="318751"/>
    <lineage>
        <taxon>Eukaryota</taxon>
        <taxon>Fungi</taxon>
        <taxon>Dikarya</taxon>
        <taxon>Ascomycota</taxon>
        <taxon>Pezizomycotina</taxon>
        <taxon>Dothideomycetes</taxon>
        <taxon>Pleosporomycetidae</taxon>
        <taxon>Pleosporales</taxon>
        <taxon>Sporormiaceae</taxon>
        <taxon>Westerdykella</taxon>
    </lineage>
</organism>
<evidence type="ECO:0000256" key="1">
    <source>
        <dbReference type="SAM" id="MobiDB-lite"/>
    </source>
</evidence>
<dbReference type="Proteomes" id="UP000800097">
    <property type="component" value="Unassembled WGS sequence"/>
</dbReference>
<accession>A0A6A6JJQ0</accession>
<name>A0A6A6JJQ0_WESOR</name>
<proteinExistence type="predicted"/>